<dbReference type="EMBL" id="AP026407">
    <property type="protein sequence ID" value="BDO11700.1"/>
    <property type="molecule type" value="Genomic_DNA"/>
</dbReference>
<reference evidence="1" key="1">
    <citation type="submission" date="2022-07" db="EMBL/GenBank/DDBJ databases">
        <title>Complete genome sequence of carbapenem-resistant Klebsiella spp. in Japan.</title>
        <authorList>
            <person name="Maehana S."/>
            <person name="Suzuki M."/>
            <person name="Kitasato H."/>
        </authorList>
    </citation>
    <scope>NUCLEOTIDE SEQUENCE</scope>
    <source>
        <strain evidence="1">KAM644</strain>
    </source>
</reference>
<gene>
    <name evidence="1" type="ORF">KAM644c_07660</name>
</gene>
<proteinExistence type="predicted"/>
<evidence type="ECO:0000313" key="1">
    <source>
        <dbReference type="EMBL" id="BDO11700.1"/>
    </source>
</evidence>
<dbReference type="AlphaFoldDB" id="A0AAN1Y2L3"/>
<sequence>MRLNLLGVGNIPLLSARIKTLDDAEGLLNVSALARILEIPRSTFLSKIATLGSLEKAILHYAAIKKQRDILAALSEKDAAAFLAACNAKQHKL</sequence>
<dbReference type="Proteomes" id="UP001058353">
    <property type="component" value="Chromosome"/>
</dbReference>
<evidence type="ECO:0000313" key="2">
    <source>
        <dbReference type="Proteomes" id="UP001058353"/>
    </source>
</evidence>
<protein>
    <submittedName>
        <fullName evidence="1">Uncharacterized protein</fullName>
    </submittedName>
</protein>
<dbReference type="RefSeq" id="WP_261902042.1">
    <property type="nucleotide sequence ID" value="NZ_AP026407.1"/>
</dbReference>
<organism evidence="1 2">
    <name type="scientific">Klebsiella quasipneumoniae subsp. quasipneumoniae</name>
    <dbReference type="NCBI Taxonomy" id="1667327"/>
    <lineage>
        <taxon>Bacteria</taxon>
        <taxon>Pseudomonadati</taxon>
        <taxon>Pseudomonadota</taxon>
        <taxon>Gammaproteobacteria</taxon>
        <taxon>Enterobacterales</taxon>
        <taxon>Enterobacteriaceae</taxon>
        <taxon>Klebsiella/Raoultella group</taxon>
        <taxon>Klebsiella</taxon>
        <taxon>Klebsiella pneumoniae complex</taxon>
    </lineage>
</organism>
<accession>A0AAN1Y2L3</accession>
<name>A0AAN1Y2L3_9ENTR</name>